<dbReference type="Proteomes" id="UP000199679">
    <property type="component" value="Chromosome I"/>
</dbReference>
<evidence type="ECO:0008006" key="4">
    <source>
        <dbReference type="Google" id="ProtNLM"/>
    </source>
</evidence>
<protein>
    <recommendedName>
        <fullName evidence="4">Beta-lactamase-inhibitor-like, PepSY-like</fullName>
    </recommendedName>
</protein>
<proteinExistence type="predicted"/>
<dbReference type="EMBL" id="LT629740">
    <property type="protein sequence ID" value="SDS95484.1"/>
    <property type="molecule type" value="Genomic_DNA"/>
</dbReference>
<dbReference type="OrthoDB" id="669738at2"/>
<reference evidence="2 3" key="1">
    <citation type="submission" date="2016-10" db="EMBL/GenBank/DDBJ databases">
        <authorList>
            <person name="de Groot N.N."/>
        </authorList>
    </citation>
    <scope>NUCLEOTIDE SEQUENCE [LARGE SCALE GENOMIC DNA]</scope>
    <source>
        <strain evidence="2 3">MP1X4</strain>
    </source>
</reference>
<dbReference type="RefSeq" id="WP_091372228.1">
    <property type="nucleotide sequence ID" value="NZ_LT629740.1"/>
</dbReference>
<name>A0A1H1WEL7_MUCMA</name>
<evidence type="ECO:0000256" key="1">
    <source>
        <dbReference type="SAM" id="SignalP"/>
    </source>
</evidence>
<feature type="chain" id="PRO_5009264352" description="Beta-lactamase-inhibitor-like, PepSY-like" evidence="1">
    <location>
        <begin position="21"/>
        <end position="157"/>
    </location>
</feature>
<gene>
    <name evidence="2" type="ORF">SAMN05216490_2168</name>
</gene>
<keyword evidence="3" id="KW-1185">Reference proteome</keyword>
<keyword evidence="1" id="KW-0732">Signal</keyword>
<dbReference type="SUPFAM" id="SSF160574">
    <property type="entry name" value="BT0923-like"/>
    <property type="match status" value="1"/>
</dbReference>
<dbReference type="Gene3D" id="3.10.450.360">
    <property type="match status" value="1"/>
</dbReference>
<evidence type="ECO:0000313" key="3">
    <source>
        <dbReference type="Proteomes" id="UP000199679"/>
    </source>
</evidence>
<evidence type="ECO:0000313" key="2">
    <source>
        <dbReference type="EMBL" id="SDS95484.1"/>
    </source>
</evidence>
<feature type="signal peptide" evidence="1">
    <location>
        <begin position="1"/>
        <end position="20"/>
    </location>
</feature>
<organism evidence="2 3">
    <name type="scientific">Mucilaginibacter mallensis</name>
    <dbReference type="NCBI Taxonomy" id="652787"/>
    <lineage>
        <taxon>Bacteria</taxon>
        <taxon>Pseudomonadati</taxon>
        <taxon>Bacteroidota</taxon>
        <taxon>Sphingobacteriia</taxon>
        <taxon>Sphingobacteriales</taxon>
        <taxon>Sphingobacteriaceae</taxon>
        <taxon>Mucilaginibacter</taxon>
    </lineage>
</organism>
<dbReference type="AlphaFoldDB" id="A0A1H1WEL7"/>
<sequence length="157" mass="17561">MKKIFITTAMIALLGTSVFAKDGGKKVEKAVTVSYTVQNQFDADFSDATDVNWTVTSNCQKATFTLNNVKMTAFYNLQGEYLGTTQDVAYSTIASKAKKQITDKYKDYTVADVIKYETSDNVTADQTVYFVDLKNTTSEILVRVTPNADVYFFKQVK</sequence>
<accession>A0A1H1WEL7</accession>
<dbReference type="STRING" id="652787.SAMN05216490_2168"/>